<protein>
    <submittedName>
        <fullName evidence="1">Uncharacterized protein</fullName>
    </submittedName>
</protein>
<proteinExistence type="predicted"/>
<dbReference type="OrthoDB" id="9995573at2759"/>
<evidence type="ECO:0000313" key="1">
    <source>
        <dbReference type="EMBL" id="RLU15827.1"/>
    </source>
</evidence>
<reference evidence="1" key="2">
    <citation type="submission" date="2018-07" db="EMBL/GenBank/DDBJ databases">
        <authorList>
            <person name="Mckenzie S.K."/>
            <person name="Kronauer D.J.C."/>
        </authorList>
    </citation>
    <scope>NUCLEOTIDE SEQUENCE</scope>
    <source>
        <strain evidence="1">Clonal line C1</strain>
    </source>
</reference>
<dbReference type="AlphaFoldDB" id="A0A3L8D5R4"/>
<accession>A0A3L8D5R4</accession>
<dbReference type="Proteomes" id="UP000279307">
    <property type="component" value="Chromosome 12"/>
</dbReference>
<name>A0A3L8D5R4_OOCBI</name>
<reference evidence="1" key="1">
    <citation type="journal article" date="2018" name="Genome Res.">
        <title>The genomic architecture and molecular evolution of ant odorant receptors.</title>
        <authorList>
            <person name="McKenzie S.K."/>
            <person name="Kronauer D.J.C."/>
        </authorList>
    </citation>
    <scope>NUCLEOTIDE SEQUENCE [LARGE SCALE GENOMIC DNA]</scope>
    <source>
        <strain evidence="1">Clonal line C1</strain>
    </source>
</reference>
<sequence length="471" mass="55293">MFRILVDENNFIQDYGIVLHLPQGDQKVYFALGLLTGDNLGLNTILGYSMGFNATYYCRFCTTRKEDLEKDCFVRKENLRRKEKYLNDIHDGLSKSSLNEYSIWNEVKGFHVYENFASDPLLYEMAEGCLRYEMGHLLYHLMFNEKHFVSQQLNERMKTFDYYINGFSNRPLVTEEEVKNKHLNMSGTEMINFFLVGDFVPCDNKFWHFYIALHQVFDIIAATNIQTEVSILLEQQLIFEHHTLYQELFKDKLKPKHHIMLHFPIMLEMSGPLALFSTMRQESKNRLNKIRANATYSRRNITFTLAFKESLQMCYRLISQKGFTQKFEMGPGNILDQLPENENLDHSYIPVDFRATCIEVPWIDKGTKYRIGTCVVLGSDNFELPIFGEIQRIYCRKGFKVCLVCFTFTTIGFDEHMHAYDVQMSTKISCINIDDLFDHSPLISIRINDGNTLFLQGMHCEYLQDICKCFH</sequence>
<dbReference type="EMBL" id="QOIP01000012">
    <property type="protein sequence ID" value="RLU15827.1"/>
    <property type="molecule type" value="Genomic_DNA"/>
</dbReference>
<organism evidence="1">
    <name type="scientific">Ooceraea biroi</name>
    <name type="common">Clonal raider ant</name>
    <name type="synonym">Cerapachys biroi</name>
    <dbReference type="NCBI Taxonomy" id="2015173"/>
    <lineage>
        <taxon>Eukaryota</taxon>
        <taxon>Metazoa</taxon>
        <taxon>Ecdysozoa</taxon>
        <taxon>Arthropoda</taxon>
        <taxon>Hexapoda</taxon>
        <taxon>Insecta</taxon>
        <taxon>Pterygota</taxon>
        <taxon>Neoptera</taxon>
        <taxon>Endopterygota</taxon>
        <taxon>Hymenoptera</taxon>
        <taxon>Apocrita</taxon>
        <taxon>Aculeata</taxon>
        <taxon>Formicoidea</taxon>
        <taxon>Formicidae</taxon>
        <taxon>Dorylinae</taxon>
        <taxon>Ooceraea</taxon>
    </lineage>
</organism>
<comment type="caution">
    <text evidence="1">The sequence shown here is derived from an EMBL/GenBank/DDBJ whole genome shotgun (WGS) entry which is preliminary data.</text>
</comment>
<gene>
    <name evidence="1" type="ORF">DMN91_011583</name>
</gene>